<keyword evidence="3 4" id="KW-0443">Lipid metabolism</keyword>
<dbReference type="Proteomes" id="UP000181898">
    <property type="component" value="Chromosome"/>
</dbReference>
<dbReference type="Gene3D" id="2.40.160.50">
    <property type="entry name" value="membrane protein fhac: a member of the omp85/tpsb transporter family"/>
    <property type="match status" value="1"/>
</dbReference>
<feature type="short sequence motif" description="GXSXG" evidence="4">
    <location>
        <begin position="56"/>
        <end position="60"/>
    </location>
</feature>
<keyword evidence="8" id="KW-1185">Reference proteome</keyword>
<feature type="short sequence motif" description="GXGXXG" evidence="4">
    <location>
        <begin position="29"/>
        <end position="34"/>
    </location>
</feature>
<dbReference type="GO" id="GO:0016042">
    <property type="term" value="P:lipid catabolic process"/>
    <property type="evidence" value="ECO:0007669"/>
    <property type="project" value="UniProtKB-UniRule"/>
</dbReference>
<evidence type="ECO:0000256" key="1">
    <source>
        <dbReference type="ARBA" id="ARBA00022801"/>
    </source>
</evidence>
<dbReference type="PROSITE" id="PS51635">
    <property type="entry name" value="PNPLA"/>
    <property type="match status" value="1"/>
</dbReference>
<feature type="active site" description="Proton acceptor" evidence="4">
    <location>
        <position position="202"/>
    </location>
</feature>
<keyword evidence="1 4" id="KW-0378">Hydrolase</keyword>
<dbReference type="OrthoDB" id="9770965at2"/>
<dbReference type="InterPro" id="IPR050301">
    <property type="entry name" value="NTE"/>
</dbReference>
<dbReference type="STRING" id="1850252.LPB136_09480"/>
<evidence type="ECO:0000256" key="3">
    <source>
        <dbReference type="ARBA" id="ARBA00023098"/>
    </source>
</evidence>
<feature type="domain" description="PNPLA" evidence="6">
    <location>
        <begin position="25"/>
        <end position="215"/>
    </location>
</feature>
<dbReference type="Pfam" id="PF19143">
    <property type="entry name" value="Omp85_2"/>
    <property type="match status" value="1"/>
</dbReference>
<reference evidence="7 8" key="1">
    <citation type="submission" date="2016-11" db="EMBL/GenBank/DDBJ databases">
        <title>Tenacibaculum sp. LPB0136, isolated from marine environment.</title>
        <authorList>
            <person name="Kim E."/>
            <person name="Yi H."/>
        </authorList>
    </citation>
    <scope>NUCLEOTIDE SEQUENCE [LARGE SCALE GENOMIC DNA]</scope>
    <source>
        <strain evidence="7 8">LPB0136</strain>
    </source>
</reference>
<dbReference type="Gene3D" id="3.10.20.310">
    <property type="entry name" value="membrane protein fhac"/>
    <property type="match status" value="1"/>
</dbReference>
<keyword evidence="2 4" id="KW-0442">Lipid degradation</keyword>
<keyword evidence="5" id="KW-0732">Signal</keyword>
<feature type="signal peptide" evidence="5">
    <location>
        <begin position="1"/>
        <end position="17"/>
    </location>
</feature>
<evidence type="ECO:0000256" key="5">
    <source>
        <dbReference type="SAM" id="SignalP"/>
    </source>
</evidence>
<dbReference type="InterPro" id="IPR002641">
    <property type="entry name" value="PNPLA_dom"/>
</dbReference>
<feature type="short sequence motif" description="DGA/G" evidence="4">
    <location>
        <begin position="202"/>
        <end position="204"/>
    </location>
</feature>
<dbReference type="Pfam" id="PF01734">
    <property type="entry name" value="Patatin"/>
    <property type="match status" value="1"/>
</dbReference>
<sequence length="733" mass="83660">MRKLTYLLLLVSFFVFSQEQPKVGLVLSGGGAKGFAHIGVLQELEKANVQIDYIGGTSMGSIIGGLYSSGYSSEQILEIVGKTSFMPLLRDEIPRREKPYFEKAHGEKHAISLPIRNNTIGLPLGLSKGQNVLNFLTELLAPVDGITDFKKLPIPFFCIGTDMETGNEVLMEKGSLPLALRASASFPSLLNPVEVDGKLIIDGGVVNNFPVDIMQKKGVDIIIGVNVQGNLYNREELSSVASILGQIINFQMYKKADDQIKLVNIYLRPDILEYNVISFENTEAIINEGIKVAKPYKAVFDSIAKLQTIKRPKVKINLNKEPFLLDRIIIEGNKNYSKNYILGKLLIKEGDSISYKELSKKINTLTATKNFERIDYHFEKSFSGKKLVLKVKEDKTKSFLKLGVHYDLLYKSGVLLNYNHKKLLFKNDELSVDVVVGDRIRYNLEYFVDNGLPLSYGFSSRYNTFSSNVFFNTNNINKIDIRYRDFTNAFYIQTTIDKKFAFGFGVEHKNIEVSSDTFLTNNQDTFFDDSNYVNTFGFLRLDTFDKSQFPTKGFYANLGFKWYMWSDRNEILHKLDASAGDFNQFSQIDGTISFATTFWDKLTLQYTSEAGFTLGEEDSEVFDYRLGSYNKNYINTFYQMYGYDVSELTNQSFLRSELELRYRLFDKHYVTGLANFARVEKNVFLGGELFKDIKSGYAFGYGIETLVGPVELKYSWSPDHSEHYWLFNLGFWF</sequence>
<dbReference type="RefSeq" id="WP_072556101.1">
    <property type="nucleotide sequence ID" value="NZ_CP018155.1"/>
</dbReference>
<evidence type="ECO:0000259" key="6">
    <source>
        <dbReference type="PROSITE" id="PS51635"/>
    </source>
</evidence>
<dbReference type="KEGG" id="ten:LPB136_09480"/>
<evidence type="ECO:0000256" key="4">
    <source>
        <dbReference type="PROSITE-ProRule" id="PRU01161"/>
    </source>
</evidence>
<feature type="chain" id="PRO_5012792348" evidence="5">
    <location>
        <begin position="18"/>
        <end position="733"/>
    </location>
</feature>
<protein>
    <submittedName>
        <fullName evidence="7">Patatin</fullName>
    </submittedName>
</protein>
<evidence type="ECO:0000256" key="2">
    <source>
        <dbReference type="ARBA" id="ARBA00022963"/>
    </source>
</evidence>
<gene>
    <name evidence="7" type="ORF">LPB136_09480</name>
</gene>
<evidence type="ECO:0000313" key="7">
    <source>
        <dbReference type="EMBL" id="APG65577.1"/>
    </source>
</evidence>
<dbReference type="PANTHER" id="PTHR14226">
    <property type="entry name" value="NEUROPATHY TARGET ESTERASE/SWISS CHEESE D.MELANOGASTER"/>
    <property type="match status" value="1"/>
</dbReference>
<proteinExistence type="predicted"/>
<dbReference type="PANTHER" id="PTHR14226:SF29">
    <property type="entry name" value="NEUROPATHY TARGET ESTERASE SWS"/>
    <property type="match status" value="1"/>
</dbReference>
<dbReference type="GO" id="GO:0016787">
    <property type="term" value="F:hydrolase activity"/>
    <property type="evidence" value="ECO:0007669"/>
    <property type="project" value="UniProtKB-UniRule"/>
</dbReference>
<dbReference type="SUPFAM" id="SSF52151">
    <property type="entry name" value="FabD/lysophospholipase-like"/>
    <property type="match status" value="1"/>
</dbReference>
<organism evidence="7 8">
    <name type="scientific">Tenacibaculum todarodis</name>
    <dbReference type="NCBI Taxonomy" id="1850252"/>
    <lineage>
        <taxon>Bacteria</taxon>
        <taxon>Pseudomonadati</taxon>
        <taxon>Bacteroidota</taxon>
        <taxon>Flavobacteriia</taxon>
        <taxon>Flavobacteriales</taxon>
        <taxon>Flavobacteriaceae</taxon>
        <taxon>Tenacibaculum</taxon>
    </lineage>
</organism>
<name>A0A1L3JKD2_9FLAO</name>
<dbReference type="EMBL" id="CP018155">
    <property type="protein sequence ID" value="APG65577.1"/>
    <property type="molecule type" value="Genomic_DNA"/>
</dbReference>
<dbReference type="CDD" id="cd07205">
    <property type="entry name" value="Pat_PNPLA6_PNPLA7_NTE1_like"/>
    <property type="match status" value="1"/>
</dbReference>
<dbReference type="InterPro" id="IPR016035">
    <property type="entry name" value="Acyl_Trfase/lysoPLipase"/>
</dbReference>
<evidence type="ECO:0000313" key="8">
    <source>
        <dbReference type="Proteomes" id="UP000181898"/>
    </source>
</evidence>
<dbReference type="Gene3D" id="3.40.1090.10">
    <property type="entry name" value="Cytosolic phospholipase A2 catalytic domain"/>
    <property type="match status" value="2"/>
</dbReference>
<feature type="active site" description="Nucleophile" evidence="4">
    <location>
        <position position="58"/>
    </location>
</feature>
<dbReference type="InterPro" id="IPR043864">
    <property type="entry name" value="Omp85-like_dom"/>
</dbReference>
<accession>A0A1L3JKD2</accession>
<dbReference type="AlphaFoldDB" id="A0A1L3JKD2"/>